<sequence>MFGRLFQKKQEETVEVDESLSSMAYHEDLRPEDNAKILNYAVELLKMKRDKFLSFTERSLALGSPRDTLFRVGYFLYYTGFLWYFSKSFSYAITNGIFTLIFMYLFAYFLNPRLKKWSQNHSYIAFDKEINDTIAEKGYNIFGFNIEDKEHLADQDLSNVQVFRNNENDEVVGLVVLKPYSDALFSEEDECVVEIGMMGASGIDKIHDQLCEEMLEWCLAKMQTLKETHHKTIHLQIHLLGIDSQTFLFLNKKKFKRISSYKTSDKYFANKLPGFKKHVLELKL</sequence>
<organism evidence="2 3">
    <name type="scientific">Hanseniaspora osmophila</name>
    <dbReference type="NCBI Taxonomy" id="56408"/>
    <lineage>
        <taxon>Eukaryota</taxon>
        <taxon>Fungi</taxon>
        <taxon>Dikarya</taxon>
        <taxon>Ascomycota</taxon>
        <taxon>Saccharomycotina</taxon>
        <taxon>Saccharomycetes</taxon>
        <taxon>Saccharomycodales</taxon>
        <taxon>Saccharomycodaceae</taxon>
        <taxon>Hanseniaspora</taxon>
    </lineage>
</organism>
<accession>A0A1E5RHC9</accession>
<reference evidence="3" key="1">
    <citation type="journal article" date="2016" name="Genome Announc.">
        <title>Genome sequences of three species of Hanseniaspora isolated from spontaneous wine fermentations.</title>
        <authorList>
            <person name="Sternes P.R."/>
            <person name="Lee D."/>
            <person name="Kutyna D.R."/>
            <person name="Borneman A.R."/>
        </authorList>
    </citation>
    <scope>NUCLEOTIDE SEQUENCE [LARGE SCALE GENOMIC DNA]</scope>
    <source>
        <strain evidence="3">AWRI3579</strain>
    </source>
</reference>
<feature type="transmembrane region" description="Helical" evidence="1">
    <location>
        <begin position="91"/>
        <end position="110"/>
    </location>
</feature>
<proteinExistence type="predicted"/>
<gene>
    <name evidence="2" type="ORF">AWRI3579_g999</name>
</gene>
<dbReference type="Proteomes" id="UP000095728">
    <property type="component" value="Unassembled WGS sequence"/>
</dbReference>
<evidence type="ECO:0000313" key="2">
    <source>
        <dbReference type="EMBL" id="OEJ86285.1"/>
    </source>
</evidence>
<evidence type="ECO:0000256" key="1">
    <source>
        <dbReference type="SAM" id="Phobius"/>
    </source>
</evidence>
<evidence type="ECO:0000313" key="3">
    <source>
        <dbReference type="Proteomes" id="UP000095728"/>
    </source>
</evidence>
<protein>
    <submittedName>
        <fullName evidence="2">Uncharacterized protein</fullName>
    </submittedName>
</protein>
<dbReference type="Pfam" id="PF11124">
    <property type="entry name" value="Pho86"/>
    <property type="match status" value="1"/>
</dbReference>
<dbReference type="EMBL" id="LPNM01000006">
    <property type="protein sequence ID" value="OEJ86285.1"/>
    <property type="molecule type" value="Genomic_DNA"/>
</dbReference>
<feature type="transmembrane region" description="Helical" evidence="1">
    <location>
        <begin position="68"/>
        <end position="85"/>
    </location>
</feature>
<keyword evidence="1" id="KW-0472">Membrane</keyword>
<dbReference type="InParanoid" id="A0A1E5RHC9"/>
<dbReference type="AlphaFoldDB" id="A0A1E5RHC9"/>
<dbReference type="InterPro" id="IPR024297">
    <property type="entry name" value="Pho86"/>
</dbReference>
<comment type="caution">
    <text evidence="2">The sequence shown here is derived from an EMBL/GenBank/DDBJ whole genome shotgun (WGS) entry which is preliminary data.</text>
</comment>
<keyword evidence="1" id="KW-0812">Transmembrane</keyword>
<name>A0A1E5RHC9_9ASCO</name>
<keyword evidence="1" id="KW-1133">Transmembrane helix</keyword>
<keyword evidence="3" id="KW-1185">Reference proteome</keyword>